<organism evidence="9 10">
    <name type="scientific">Haladaptatus pallidirubidus</name>
    <dbReference type="NCBI Taxonomy" id="1008152"/>
    <lineage>
        <taxon>Archaea</taxon>
        <taxon>Methanobacteriati</taxon>
        <taxon>Methanobacteriota</taxon>
        <taxon>Stenosarchaea group</taxon>
        <taxon>Halobacteria</taxon>
        <taxon>Halobacteriales</taxon>
        <taxon>Haladaptataceae</taxon>
        <taxon>Haladaptatus</taxon>
    </lineage>
</organism>
<evidence type="ECO:0000256" key="3">
    <source>
        <dbReference type="ARBA" id="ARBA00022723"/>
    </source>
</evidence>
<dbReference type="GO" id="GO:0016020">
    <property type="term" value="C:membrane"/>
    <property type="evidence" value="ECO:0007669"/>
    <property type="project" value="UniProtKB-SubCell"/>
</dbReference>
<evidence type="ECO:0000256" key="1">
    <source>
        <dbReference type="ARBA" id="ARBA00004370"/>
    </source>
</evidence>
<dbReference type="PROSITE" id="PS00196">
    <property type="entry name" value="COPPER_BLUE"/>
    <property type="match status" value="2"/>
</dbReference>
<evidence type="ECO:0000256" key="2">
    <source>
        <dbReference type="ARBA" id="ARBA00022448"/>
    </source>
</evidence>
<dbReference type="PRINTS" id="PR00157">
    <property type="entry name" value="PLASTOCYANIN"/>
</dbReference>
<dbReference type="Proteomes" id="UP001501729">
    <property type="component" value="Unassembled WGS sequence"/>
</dbReference>
<dbReference type="Pfam" id="PF00127">
    <property type="entry name" value="Copper-bind"/>
    <property type="match status" value="2"/>
</dbReference>
<dbReference type="PROSITE" id="PS51257">
    <property type="entry name" value="PROKAR_LIPOPROTEIN"/>
    <property type="match status" value="1"/>
</dbReference>
<dbReference type="EMBL" id="BAABKX010000001">
    <property type="protein sequence ID" value="GAA5045513.1"/>
    <property type="molecule type" value="Genomic_DNA"/>
</dbReference>
<name>A0AAV3UEA8_9EURY</name>
<dbReference type="SUPFAM" id="SSF49503">
    <property type="entry name" value="Cupredoxins"/>
    <property type="match status" value="2"/>
</dbReference>
<feature type="binding site" evidence="7">
    <location>
        <position position="129"/>
    </location>
    <ligand>
        <name>Cu cation</name>
        <dbReference type="ChEBI" id="CHEBI:23378"/>
    </ligand>
</feature>
<feature type="binding site" evidence="7">
    <location>
        <position position="126"/>
    </location>
    <ligand>
        <name>Cu cation</name>
        <dbReference type="ChEBI" id="CHEBI:23378"/>
    </ligand>
</feature>
<evidence type="ECO:0000256" key="6">
    <source>
        <dbReference type="ARBA" id="ARBA00023136"/>
    </source>
</evidence>
<evidence type="ECO:0000313" key="9">
    <source>
        <dbReference type="EMBL" id="GAA5045513.1"/>
    </source>
</evidence>
<dbReference type="PANTHER" id="PTHR34192:SF10">
    <property type="entry name" value="PLASTOCYANIN MAJOR ISOFORM, CHLOROPLASTIC-RELATED"/>
    <property type="match status" value="1"/>
</dbReference>
<feature type="domain" description="Blue (type 1) copper" evidence="8">
    <location>
        <begin position="171"/>
        <end position="259"/>
    </location>
</feature>
<dbReference type="GO" id="GO:0009055">
    <property type="term" value="F:electron transfer activity"/>
    <property type="evidence" value="ECO:0007669"/>
    <property type="project" value="InterPro"/>
</dbReference>
<comment type="caution">
    <text evidence="9">The sequence shown here is derived from an EMBL/GenBank/DDBJ whole genome shotgun (WGS) entry which is preliminary data.</text>
</comment>
<keyword evidence="5 7" id="KW-0186">Copper</keyword>
<dbReference type="AlphaFoldDB" id="A0AAV3UEA8"/>
<evidence type="ECO:0000256" key="5">
    <source>
        <dbReference type="ARBA" id="ARBA00023008"/>
    </source>
</evidence>
<comment type="subcellular location">
    <subcellularLocation>
        <location evidence="1">Membrane</location>
    </subcellularLocation>
</comment>
<keyword evidence="10" id="KW-1185">Reference proteome</keyword>
<protein>
    <recommendedName>
        <fullName evidence="8">Blue (type 1) copper domain-containing protein</fullName>
    </recommendedName>
</protein>
<keyword evidence="4" id="KW-0249">Electron transport</keyword>
<dbReference type="InterPro" id="IPR002387">
    <property type="entry name" value="Plastocyanin"/>
</dbReference>
<dbReference type="InterPro" id="IPR008972">
    <property type="entry name" value="Cupredoxin"/>
</dbReference>
<comment type="cofactor">
    <cofactor evidence="7">
        <name>Cu(2+)</name>
        <dbReference type="ChEBI" id="CHEBI:29036"/>
    </cofactor>
    <text evidence="7">The crystal structure with reduced Cu(1+) has also been determined.</text>
</comment>
<proteinExistence type="predicted"/>
<evidence type="ECO:0000256" key="7">
    <source>
        <dbReference type="PIRSR" id="PIRSR602387-1"/>
    </source>
</evidence>
<feature type="binding site" evidence="7">
    <location>
        <position position="134"/>
    </location>
    <ligand>
        <name>Cu cation</name>
        <dbReference type="ChEBI" id="CHEBI:23378"/>
    </ligand>
</feature>
<dbReference type="PANTHER" id="PTHR34192">
    <property type="entry name" value="PLASTOCYANIN MAJOR ISOFORM, CHLOROPLASTIC-RELATED"/>
    <property type="match status" value="1"/>
</dbReference>
<dbReference type="GO" id="GO:0005507">
    <property type="term" value="F:copper ion binding"/>
    <property type="evidence" value="ECO:0007669"/>
    <property type="project" value="InterPro"/>
</dbReference>
<dbReference type="CDD" id="cd04220">
    <property type="entry name" value="Halocyanin"/>
    <property type="match status" value="2"/>
</dbReference>
<dbReference type="InterPro" id="IPR000923">
    <property type="entry name" value="BlueCu_1"/>
</dbReference>
<evidence type="ECO:0000313" key="10">
    <source>
        <dbReference type="Proteomes" id="UP001501729"/>
    </source>
</evidence>
<sequence>MTSEYDRRTMLQATGAMLAGTSLAGCLAGGQIGSKDESKPDEGTKADVTIEVGRGGNLTFTPENVTVHPGQTVAWEWKSDTHNIVVEDQPSDANWEGTPGSRSTLYDTGYRYTHTFETVGEYEYFCQPHNAAGMVGTITVAPPAEETTEKLTETTGEQPPATEDDLPVEVGSDGNLEFTPDLLTVPTGTEVTFVWKSDTHNIAVESQPDEANWQGTPGGDGTVYDAGHEYSHTFEVPGEYEYYCVPHQSVGMKGTIIVE</sequence>
<feature type="domain" description="Blue (type 1) copper" evidence="8">
    <location>
        <begin position="49"/>
        <end position="140"/>
    </location>
</feature>
<reference evidence="9 10" key="1">
    <citation type="journal article" date="2019" name="Int. J. Syst. Evol. Microbiol.">
        <title>The Global Catalogue of Microorganisms (GCM) 10K type strain sequencing project: providing services to taxonomists for standard genome sequencing and annotation.</title>
        <authorList>
            <consortium name="The Broad Institute Genomics Platform"/>
            <consortium name="The Broad Institute Genome Sequencing Center for Infectious Disease"/>
            <person name="Wu L."/>
            <person name="Ma J."/>
        </authorList>
    </citation>
    <scope>NUCLEOTIDE SEQUENCE [LARGE SCALE GENOMIC DNA]</scope>
    <source>
        <strain evidence="9 10">JCM 17504</strain>
    </source>
</reference>
<evidence type="ECO:0000256" key="4">
    <source>
        <dbReference type="ARBA" id="ARBA00022982"/>
    </source>
</evidence>
<gene>
    <name evidence="9" type="ORF">GCM10025751_13590</name>
</gene>
<feature type="binding site" evidence="7">
    <location>
        <position position="82"/>
    </location>
    <ligand>
        <name>Cu cation</name>
        <dbReference type="ChEBI" id="CHEBI:23378"/>
    </ligand>
</feature>
<accession>A0AAV3UEA8</accession>
<dbReference type="InterPro" id="IPR028871">
    <property type="entry name" value="BlueCu_1_BS"/>
</dbReference>
<keyword evidence="3 7" id="KW-0479">Metal-binding</keyword>
<dbReference type="RefSeq" id="WP_227776143.1">
    <property type="nucleotide sequence ID" value="NZ_BAABKX010000001.1"/>
</dbReference>
<dbReference type="Gene3D" id="2.60.40.420">
    <property type="entry name" value="Cupredoxins - blue copper proteins"/>
    <property type="match status" value="2"/>
</dbReference>
<keyword evidence="6" id="KW-0472">Membrane</keyword>
<evidence type="ECO:0000259" key="8">
    <source>
        <dbReference type="Pfam" id="PF00127"/>
    </source>
</evidence>
<keyword evidence="2" id="KW-0813">Transport</keyword>
<dbReference type="GeneID" id="68611945"/>